<comment type="caution">
    <text evidence="3">The sequence shown here is derived from an EMBL/GenBank/DDBJ whole genome shotgun (WGS) entry which is preliminary data.</text>
</comment>
<dbReference type="Proteomes" id="UP000231383">
    <property type="component" value="Unassembled WGS sequence"/>
</dbReference>
<evidence type="ECO:0000313" key="4">
    <source>
        <dbReference type="Proteomes" id="UP000231383"/>
    </source>
</evidence>
<sequence length="286" mass="33099">MFRLIIDFITALSKLLWPILAFVIFFTLKKQIIKLLPRVKRVKIAGQEIELDEAIDKFQESVKKSTDEIPEQPTSDEKEEQAVIRSVAQDPQMGMVILAREIEKEIRNLYATMGMLNERNYVGLRQALEVMIQKSYIPKHTAASLEIFQNLRNAIVHGKEVKDEKEVIRVLDIGMTLLQTLRAIPHETNIVYHAEIDLFSDVKCTIPVNDAKGLILLTISPGGVEENYRIYPTTKIGYYKKGKQVSWEWDLKKVWLETWYKDPKTKEIKQAWNSSGNFIGRHVEEL</sequence>
<organism evidence="3 4">
    <name type="scientific">Candidatus Roizmanbacteria bacterium CG_4_9_14_0_2_um_filter_39_13</name>
    <dbReference type="NCBI Taxonomy" id="1974839"/>
    <lineage>
        <taxon>Bacteria</taxon>
        <taxon>Candidatus Roizmaniibacteriota</taxon>
    </lineage>
</organism>
<proteinExistence type="predicted"/>
<name>A0A2M8EWQ6_9BACT</name>
<gene>
    <name evidence="3" type="ORF">CO051_06605</name>
</gene>
<reference evidence="4" key="1">
    <citation type="submission" date="2017-09" db="EMBL/GenBank/DDBJ databases">
        <title>Depth-based differentiation of microbial function through sediment-hosted aquifers and enrichment of novel symbionts in the deep terrestrial subsurface.</title>
        <authorList>
            <person name="Probst A.J."/>
            <person name="Ladd B."/>
            <person name="Jarett J.K."/>
            <person name="Geller-Mcgrath D.E."/>
            <person name="Sieber C.M.K."/>
            <person name="Emerson J.B."/>
            <person name="Anantharaman K."/>
            <person name="Thomas B.C."/>
            <person name="Malmstrom R."/>
            <person name="Stieglmeier M."/>
            <person name="Klingl A."/>
            <person name="Woyke T."/>
            <person name="Ryan C.M."/>
            <person name="Banfield J.F."/>
        </authorList>
    </citation>
    <scope>NUCLEOTIDE SEQUENCE [LARGE SCALE GENOMIC DNA]</scope>
</reference>
<feature type="region of interest" description="Disordered" evidence="1">
    <location>
        <begin position="62"/>
        <end position="81"/>
    </location>
</feature>
<keyword evidence="2" id="KW-0812">Transmembrane</keyword>
<evidence type="ECO:0000256" key="1">
    <source>
        <dbReference type="SAM" id="MobiDB-lite"/>
    </source>
</evidence>
<evidence type="ECO:0000313" key="3">
    <source>
        <dbReference type="EMBL" id="PJC30279.1"/>
    </source>
</evidence>
<keyword evidence="2" id="KW-1133">Transmembrane helix</keyword>
<feature type="transmembrane region" description="Helical" evidence="2">
    <location>
        <begin position="6"/>
        <end position="28"/>
    </location>
</feature>
<dbReference type="AlphaFoldDB" id="A0A2M8EWQ6"/>
<protein>
    <recommendedName>
        <fullName evidence="5">DUF4145 domain-containing protein</fullName>
    </recommendedName>
</protein>
<accession>A0A2M8EWQ6</accession>
<evidence type="ECO:0008006" key="5">
    <source>
        <dbReference type="Google" id="ProtNLM"/>
    </source>
</evidence>
<keyword evidence="2" id="KW-0472">Membrane</keyword>
<dbReference type="EMBL" id="PFSC01000170">
    <property type="protein sequence ID" value="PJC30279.1"/>
    <property type="molecule type" value="Genomic_DNA"/>
</dbReference>
<evidence type="ECO:0000256" key="2">
    <source>
        <dbReference type="SAM" id="Phobius"/>
    </source>
</evidence>